<name>A0AA88I251_ARTSF</name>
<proteinExistence type="predicted"/>
<keyword evidence="3" id="KW-1185">Reference proteome</keyword>
<evidence type="ECO:0000256" key="1">
    <source>
        <dbReference type="SAM" id="MobiDB-lite"/>
    </source>
</evidence>
<evidence type="ECO:0000313" key="3">
    <source>
        <dbReference type="Proteomes" id="UP001187531"/>
    </source>
</evidence>
<gene>
    <name evidence="2" type="ORF">QYM36_005868</name>
</gene>
<feature type="compositionally biased region" description="Basic residues" evidence="1">
    <location>
        <begin position="56"/>
        <end position="67"/>
    </location>
</feature>
<protein>
    <submittedName>
        <fullName evidence="2">Uncharacterized protein</fullName>
    </submittedName>
</protein>
<dbReference type="EMBL" id="JAVRJZ010000009">
    <property type="protein sequence ID" value="KAK2718674.1"/>
    <property type="molecule type" value="Genomic_DNA"/>
</dbReference>
<sequence length="146" mass="16687">MTSQAGISSLMKMLIKFRLYPFSPLVPSTLIPSSELGLLKVPPGCITLYGQKRRGRHGKRAGIRVKTRQRDHPSKEIKTIVSARTPNCRQERDRFYIEVNVSNQKPPPYLARYDADRRPESSRLSPQTLPPVAYNTKKHFPNIPTF</sequence>
<accession>A0AA88I251</accession>
<dbReference type="Proteomes" id="UP001187531">
    <property type="component" value="Unassembled WGS sequence"/>
</dbReference>
<feature type="region of interest" description="Disordered" evidence="1">
    <location>
        <begin position="56"/>
        <end position="75"/>
    </location>
</feature>
<dbReference type="AlphaFoldDB" id="A0AA88I251"/>
<evidence type="ECO:0000313" key="2">
    <source>
        <dbReference type="EMBL" id="KAK2718674.1"/>
    </source>
</evidence>
<organism evidence="2 3">
    <name type="scientific">Artemia franciscana</name>
    <name type="common">Brine shrimp</name>
    <name type="synonym">Artemia sanfranciscana</name>
    <dbReference type="NCBI Taxonomy" id="6661"/>
    <lineage>
        <taxon>Eukaryota</taxon>
        <taxon>Metazoa</taxon>
        <taxon>Ecdysozoa</taxon>
        <taxon>Arthropoda</taxon>
        <taxon>Crustacea</taxon>
        <taxon>Branchiopoda</taxon>
        <taxon>Anostraca</taxon>
        <taxon>Artemiidae</taxon>
        <taxon>Artemia</taxon>
    </lineage>
</organism>
<reference evidence="2" key="1">
    <citation type="submission" date="2023-07" db="EMBL/GenBank/DDBJ databases">
        <title>Chromosome-level genome assembly of Artemia franciscana.</title>
        <authorList>
            <person name="Jo E."/>
        </authorList>
    </citation>
    <scope>NUCLEOTIDE SEQUENCE</scope>
    <source>
        <tissue evidence="2">Whole body</tissue>
    </source>
</reference>
<feature type="region of interest" description="Disordered" evidence="1">
    <location>
        <begin position="107"/>
        <end position="146"/>
    </location>
</feature>
<comment type="caution">
    <text evidence="2">The sequence shown here is derived from an EMBL/GenBank/DDBJ whole genome shotgun (WGS) entry which is preliminary data.</text>
</comment>